<feature type="domain" description="Alpha-L-rhamnosidase six-hairpin glycosidase" evidence="1">
    <location>
        <begin position="193"/>
        <end position="517"/>
    </location>
</feature>
<dbReference type="InterPro" id="IPR012341">
    <property type="entry name" value="6hp_glycosidase-like_sf"/>
</dbReference>
<comment type="caution">
    <text evidence="3">The sequence shown here is derived from an EMBL/GenBank/DDBJ whole genome shotgun (WGS) entry which is preliminary data.</text>
</comment>
<dbReference type="InterPro" id="IPR008928">
    <property type="entry name" value="6-hairpin_glycosidase_sf"/>
</dbReference>
<dbReference type="PANTHER" id="PTHR34987:SF4">
    <property type="entry name" value="ALPHA-L-RHAMNOSIDASE C-TERMINAL DOMAIN-CONTAINING PROTEIN"/>
    <property type="match status" value="1"/>
</dbReference>
<evidence type="ECO:0000313" key="4">
    <source>
        <dbReference type="Proteomes" id="UP001610444"/>
    </source>
</evidence>
<sequence>MTPQVCDQDRAGVDSSFKAIAVNTPSTLQRWQRSPQQIISFVPTQDHSSFGLRPALSEHAISDLPSLTWGRGADFILDFGIHMVGYLSFLLTSSGEHMDAPCRLRLTFGESPLDVTMGMEGVHTWISTAWLPDEVINVDECPQVISLKRRYAFRYLRVEVIDTSPKFKVSFSDIKCECTSAISQDHRIDAIDFNDQLLQDIDHVSISTLRDCMQSVFEDGPRRDRRLWIGDLRLQAQANYRTLRDFDLVKRCIFQFAAVAREDGSVPACLFHTPRLAPSTDYIVDYDALFSVIVYDYVVASGDLETGHTLWPTVLSCVQRALAHLNPVTHIFEVNRSTGFKFLDWAKGLDKSAGSHGLLLFCLRAINSLAERLGKEPPFTDIVSKMAEGATVFLRDGVFVSGPENQLSYASAAWLVLSDAFPRSTAREALVATMKHPAAVKPLTPYLWHYVCEALLMVSCYDECIKLIKEYWGGMVKAGADTFWECYDAEDPKASPYGDVRNNSFCHAWSCTPTYFLRGELLRKVGGRVTGRVAMGELDGRWIERSIGAVSSRALVGVAERNAVE</sequence>
<proteinExistence type="predicted"/>
<name>A0ABR4JC25_9EURO</name>
<organism evidence="3 4">
    <name type="scientific">Aspergillus pseudodeflectus</name>
    <dbReference type="NCBI Taxonomy" id="176178"/>
    <lineage>
        <taxon>Eukaryota</taxon>
        <taxon>Fungi</taxon>
        <taxon>Dikarya</taxon>
        <taxon>Ascomycota</taxon>
        <taxon>Pezizomycotina</taxon>
        <taxon>Eurotiomycetes</taxon>
        <taxon>Eurotiomycetidae</taxon>
        <taxon>Eurotiales</taxon>
        <taxon>Aspergillaceae</taxon>
        <taxon>Aspergillus</taxon>
        <taxon>Aspergillus subgen. Nidulantes</taxon>
    </lineage>
</organism>
<dbReference type="Pfam" id="PF21104">
    <property type="entry name" value="Glyco_hydro_78_N"/>
    <property type="match status" value="1"/>
</dbReference>
<dbReference type="InterPro" id="IPR035396">
    <property type="entry name" value="Bac_rhamnosid6H"/>
</dbReference>
<dbReference type="Proteomes" id="UP001610444">
    <property type="component" value="Unassembled WGS sequence"/>
</dbReference>
<gene>
    <name evidence="3" type="ORF">BJX68DRAFT_280157</name>
</gene>
<feature type="domain" description="Glycosyl hydrolase family 78 alpha-rhamnosidase N-terminal" evidence="2">
    <location>
        <begin position="35"/>
        <end position="178"/>
    </location>
</feature>
<dbReference type="SUPFAM" id="SSF48208">
    <property type="entry name" value="Six-hairpin glycosidases"/>
    <property type="match status" value="1"/>
</dbReference>
<dbReference type="Pfam" id="PF17389">
    <property type="entry name" value="Bac_rhamnosid6H"/>
    <property type="match status" value="1"/>
</dbReference>
<dbReference type="GeneID" id="98164044"/>
<reference evidence="3 4" key="1">
    <citation type="submission" date="2024-07" db="EMBL/GenBank/DDBJ databases">
        <title>Section-level genome sequencing and comparative genomics of Aspergillus sections Usti and Cavernicolus.</title>
        <authorList>
            <consortium name="Lawrence Berkeley National Laboratory"/>
            <person name="Nybo J.L."/>
            <person name="Vesth T.C."/>
            <person name="Theobald S."/>
            <person name="Frisvad J.C."/>
            <person name="Larsen T.O."/>
            <person name="Kjaerboelling I."/>
            <person name="Rothschild-Mancinelli K."/>
            <person name="Lyhne E.K."/>
            <person name="Kogle M.E."/>
            <person name="Barry K."/>
            <person name="Clum A."/>
            <person name="Na H."/>
            <person name="Ledsgaard L."/>
            <person name="Lin J."/>
            <person name="Lipzen A."/>
            <person name="Kuo A."/>
            <person name="Riley R."/>
            <person name="Mondo S."/>
            <person name="LaButti K."/>
            <person name="Haridas S."/>
            <person name="Pangalinan J."/>
            <person name="Salamov A.A."/>
            <person name="Simmons B.A."/>
            <person name="Magnuson J.K."/>
            <person name="Chen J."/>
            <person name="Drula E."/>
            <person name="Henrissat B."/>
            <person name="Wiebenga A."/>
            <person name="Lubbers R.J."/>
            <person name="Gomes A.C."/>
            <person name="Macurrencykelacurrency M.R."/>
            <person name="Stajich J."/>
            <person name="Grigoriev I.V."/>
            <person name="Mortensen U.H."/>
            <person name="De vries R.P."/>
            <person name="Baker S.E."/>
            <person name="Andersen M.R."/>
        </authorList>
    </citation>
    <scope>NUCLEOTIDE SEQUENCE [LARGE SCALE GENOMIC DNA]</scope>
    <source>
        <strain evidence="3 4">CBS 756.74</strain>
    </source>
</reference>
<evidence type="ECO:0000313" key="3">
    <source>
        <dbReference type="EMBL" id="KAL2837595.1"/>
    </source>
</evidence>
<dbReference type="RefSeq" id="XP_070892608.1">
    <property type="nucleotide sequence ID" value="XM_071048880.1"/>
</dbReference>
<dbReference type="InterPro" id="IPR049164">
    <property type="entry name" value="Glyco_hydro_78_N"/>
</dbReference>
<accession>A0ABR4JC25</accession>
<evidence type="ECO:0000259" key="2">
    <source>
        <dbReference type="Pfam" id="PF21104"/>
    </source>
</evidence>
<protein>
    <submittedName>
        <fullName evidence="3">Six-hairpin glycosidase-like protein</fullName>
    </submittedName>
</protein>
<dbReference type="PANTHER" id="PTHR34987">
    <property type="entry name" value="C, PUTATIVE (AFU_ORTHOLOGUE AFUA_3G02880)-RELATED"/>
    <property type="match status" value="1"/>
</dbReference>
<keyword evidence="4" id="KW-1185">Reference proteome</keyword>
<evidence type="ECO:0000259" key="1">
    <source>
        <dbReference type="Pfam" id="PF17389"/>
    </source>
</evidence>
<dbReference type="EMBL" id="JBFXLR010000095">
    <property type="protein sequence ID" value="KAL2837595.1"/>
    <property type="molecule type" value="Genomic_DNA"/>
</dbReference>
<dbReference type="Gene3D" id="1.50.10.10">
    <property type="match status" value="1"/>
</dbReference>